<evidence type="ECO:0000313" key="1">
    <source>
        <dbReference type="EMBL" id="NOV04742.1"/>
    </source>
</evidence>
<proteinExistence type="predicted"/>
<gene>
    <name evidence="1" type="ORF">GC097_32760</name>
</gene>
<protein>
    <submittedName>
        <fullName evidence="1">Uncharacterized protein</fullName>
    </submittedName>
</protein>
<keyword evidence="2" id="KW-1185">Reference proteome</keyword>
<accession>A0ABX1ZXS3</accession>
<dbReference type="Proteomes" id="UP000618579">
    <property type="component" value="Unassembled WGS sequence"/>
</dbReference>
<dbReference type="RefSeq" id="WP_171687546.1">
    <property type="nucleotide sequence ID" value="NZ_WHNZ01000086.1"/>
</dbReference>
<reference evidence="1 2" key="1">
    <citation type="submission" date="2019-10" db="EMBL/GenBank/DDBJ databases">
        <title>Description of Paenibacillus pedi sp. nov.</title>
        <authorList>
            <person name="Carlier A."/>
            <person name="Qi S."/>
        </authorList>
    </citation>
    <scope>NUCLEOTIDE SEQUENCE [LARGE SCALE GENOMIC DNA]</scope>
    <source>
        <strain evidence="1 2">LMG 31457</strain>
    </source>
</reference>
<comment type="caution">
    <text evidence="1">The sequence shown here is derived from an EMBL/GenBank/DDBJ whole genome shotgun (WGS) entry which is preliminary data.</text>
</comment>
<name>A0ABX1ZXS3_9BACL</name>
<dbReference type="EMBL" id="WHNZ01000086">
    <property type="protein sequence ID" value="NOV04742.1"/>
    <property type="molecule type" value="Genomic_DNA"/>
</dbReference>
<organism evidence="1 2">
    <name type="scientific">Paenibacillus planticolens</name>
    <dbReference type="NCBI Taxonomy" id="2654976"/>
    <lineage>
        <taxon>Bacteria</taxon>
        <taxon>Bacillati</taxon>
        <taxon>Bacillota</taxon>
        <taxon>Bacilli</taxon>
        <taxon>Bacillales</taxon>
        <taxon>Paenibacillaceae</taxon>
        <taxon>Paenibacillus</taxon>
    </lineage>
</organism>
<sequence>MDDIIKRKFWQRMKGLNFEHFCDAMNELHTRAYELAQQHMTEAMSCQPRISANMIAAVKEKAVQIREEWDDCREILTVESTLEKLLEEIIERKYGPGMVKEE</sequence>
<evidence type="ECO:0000313" key="2">
    <source>
        <dbReference type="Proteomes" id="UP000618579"/>
    </source>
</evidence>